<dbReference type="InterPro" id="IPR013783">
    <property type="entry name" value="Ig-like_fold"/>
</dbReference>
<dbReference type="InterPro" id="IPR000601">
    <property type="entry name" value="PKD_dom"/>
</dbReference>
<gene>
    <name evidence="2" type="ORF">DLD82_10945</name>
</gene>
<feature type="domain" description="PKD" evidence="1">
    <location>
        <begin position="1511"/>
        <end position="1574"/>
    </location>
</feature>
<dbReference type="SMART" id="SM00235">
    <property type="entry name" value="ZnMc"/>
    <property type="match status" value="1"/>
</dbReference>
<dbReference type="Pfam" id="PF01833">
    <property type="entry name" value="TIG"/>
    <property type="match status" value="2"/>
</dbReference>
<evidence type="ECO:0000313" key="2">
    <source>
        <dbReference type="EMBL" id="PWR73269.1"/>
    </source>
</evidence>
<proteinExistence type="predicted"/>
<accession>A0A2V2N0L4</accession>
<dbReference type="SUPFAM" id="SSF55486">
    <property type="entry name" value="Metalloproteases ('zincins'), catalytic domain"/>
    <property type="match status" value="1"/>
</dbReference>
<dbReference type="InterPro" id="IPR014756">
    <property type="entry name" value="Ig_E-set"/>
</dbReference>
<dbReference type="CDD" id="cd00146">
    <property type="entry name" value="PKD"/>
    <property type="match status" value="1"/>
</dbReference>
<protein>
    <recommendedName>
        <fullName evidence="1">PKD domain-containing protein</fullName>
    </recommendedName>
</protein>
<dbReference type="InterPro" id="IPR006026">
    <property type="entry name" value="Peptidase_Metallo"/>
</dbReference>
<name>A0A2V2N0L4_9EURY</name>
<dbReference type="SUPFAM" id="SSF81296">
    <property type="entry name" value="E set domains"/>
    <property type="match status" value="3"/>
</dbReference>
<sequence length="1623" mass="172691">MNVPFGYLKENWEDKPFPVSSGYIYVRTDENQISEKYPFTVPFSFAREKWNSNNISYFVNANINTDFLNAINAAADSWNAVVPSKFHLHYNGVSTKTEKENDGVSLIYFGPLTDGQFASSVTYQGTDQQIIEADIIINSTQNWSATTANETTANLQSVMLHEFGHWLHLRDLCGNLNSPYPNDIHSINKVMYYSRDPTLENWNLITLSDPDKAGLSWIYDHPAPVIDAIYPATGENSASISVNITGSNYMSMTDSDLTVTLSKSGQSSINANSVLLISSSRVSCTLPITGAEPGQWNITLQNHDGKTVTLTNGFTILNQPVVTGITPNSGENTGPVNITTLSGSNFSSGATVSLTKTGQTTINATNVSVISSSLITCTLPITGAEPGPWNVTVTNTDGQNGTLINGFTITAPPPEVTGIIPSSGENTGPVPITNLSGSNFLPNSIVVLTKTGLTPISATNVSVISSSLITCTLPITGAEPGAWNITVTNTDGQNGTLINGFTITAPPPEVTGIIPSSGENTGPVPITNLSGRYFTSGATVALTKPGQTTINAIDVSVVYPSLITCTLPITGAEPGYWNITVTNQDGQNGTLTDGFFINTPSLLTVTGITPASGLNTGTVSITSLSGTLFENGAAVRLTRPGQSDIIATSVQVLSSSQITCQLPLSGKSAGQWNVMVTNPDGGSGTLTNGFTITAPNPGNTPLTINPSLMNTFDGQYLSTQGYGWCDFGGKDNSYFKITKGGTVDNPKEFHLLKSFTTKAQFGILIQASNVTINGIDLSTSPNADQRPVNTITNTYAPLIKAETGAAGIKVTSGYSNVKLVNVNVQAENVPALHIVDSNVEIIGTNNPNPWLKTYTGCGINDNWGTQLTGKLKSGYGLGILQQAQSRSPVLTITGSNGKGVNVTGPFSGIEMSGSTASLTLNGNRIHIDGSGTESGTGSNRNSGITAWSGSHIVGSMTESSITGQEYGVYGQGGATCSLTCPGCTIDPVVITSMIRSSDSEQTRPIGSSITGGIHGIYLTGTTSTSGTGEVIIDNITVQGKTGYGIKLDQASGYNVTITSPAGILGGQGKIGTTESSSNLINSGGITITTGTQGPYPVMISLDGISGPDPFNLRIINESGDITYDITRWDTMPEGVTYNPDTRVLSFESPRLEMYTAEKYESGQTRISVTGIKPESGRAGTTVRIYNLSGIFDTGAANSRVTLSGSKENLYLTDLLVESENHITGDLTIPSQTRTGPWQVIVQQDDSTSTENVTFTVLPAEYFINATVTTGGTIDPSGTVRTLSGSNQTFVMTPDSQYQIYDIISDNFSLGPVQNYTFVNITANHTINAQFKPIGLTPVISGVSPESATQGSTITLHISGQNFFGGEQVDLTKNGSVYLTKVAIIRNDKLIVPNLDLKTVTTGVYNLSVTNLTTGLSGRKNDALTIIPSHQKFYTITTISDKYGRIIPSGPVKARAGTNKVFLFLVLPGAEIESITVDGTPVTLENGNTYTFYHIMSNHVLKLNTKYILEKVSAHFTTDKESGSVPFTIHFTDTSTGSPTKWLWFFGDGKISTLQNPIHTYVRPGKYTVRLIVQNQYSTDMIIKKNIIHSTGNRNPSTIQKTDEDLSFELYPILNRINFTNPWK</sequence>
<dbReference type="SMART" id="SM00089">
    <property type="entry name" value="PKD"/>
    <property type="match status" value="1"/>
</dbReference>
<dbReference type="FunFam" id="2.60.40.10:FF:000270">
    <property type="entry name" value="Cell surface protein"/>
    <property type="match status" value="1"/>
</dbReference>
<dbReference type="Gene3D" id="2.60.40.10">
    <property type="entry name" value="Immunoglobulins"/>
    <property type="match status" value="7"/>
</dbReference>
<dbReference type="InterPro" id="IPR002909">
    <property type="entry name" value="IPT_dom"/>
</dbReference>
<evidence type="ECO:0000259" key="1">
    <source>
        <dbReference type="PROSITE" id="PS50093"/>
    </source>
</evidence>
<dbReference type="GO" id="GO:0006508">
    <property type="term" value="P:proteolysis"/>
    <property type="evidence" value="ECO:0007669"/>
    <property type="project" value="InterPro"/>
</dbReference>
<dbReference type="Gene3D" id="3.40.390.10">
    <property type="entry name" value="Collagenase (Catalytic Domain)"/>
    <property type="match status" value="1"/>
</dbReference>
<dbReference type="EMBL" id="QGMZ01000020">
    <property type="protein sequence ID" value="PWR73269.1"/>
    <property type="molecule type" value="Genomic_DNA"/>
</dbReference>
<organism evidence="2 3">
    <name type="scientific">Methanospirillum stamsii</name>
    <dbReference type="NCBI Taxonomy" id="1277351"/>
    <lineage>
        <taxon>Archaea</taxon>
        <taxon>Methanobacteriati</taxon>
        <taxon>Methanobacteriota</taxon>
        <taxon>Stenosarchaea group</taxon>
        <taxon>Methanomicrobia</taxon>
        <taxon>Methanomicrobiales</taxon>
        <taxon>Methanospirillaceae</taxon>
        <taxon>Methanospirillum</taxon>
    </lineage>
</organism>
<evidence type="ECO:0000313" key="3">
    <source>
        <dbReference type="Proteomes" id="UP000245934"/>
    </source>
</evidence>
<dbReference type="PROSITE" id="PS50093">
    <property type="entry name" value="PKD"/>
    <property type="match status" value="1"/>
</dbReference>
<dbReference type="GO" id="GO:0008237">
    <property type="term" value="F:metallopeptidase activity"/>
    <property type="evidence" value="ECO:0007669"/>
    <property type="project" value="InterPro"/>
</dbReference>
<comment type="caution">
    <text evidence="2">The sequence shown here is derived from an EMBL/GenBank/DDBJ whole genome shotgun (WGS) entry which is preliminary data.</text>
</comment>
<reference evidence="2 3" key="1">
    <citation type="submission" date="2018-05" db="EMBL/GenBank/DDBJ databases">
        <title>Draft genome of Methanospirillum stamsii Pt1.</title>
        <authorList>
            <person name="Dueholm M.S."/>
            <person name="Nielsen P.H."/>
            <person name="Bakmann L.F."/>
            <person name="Otzen D.E."/>
        </authorList>
    </citation>
    <scope>NUCLEOTIDE SEQUENCE [LARGE SCALE GENOMIC DNA]</scope>
    <source>
        <strain evidence="2 3">Pt1</strain>
    </source>
</reference>
<keyword evidence="3" id="KW-1185">Reference proteome</keyword>
<dbReference type="CDD" id="cd00102">
    <property type="entry name" value="IPT"/>
    <property type="match status" value="1"/>
</dbReference>
<dbReference type="InterPro" id="IPR024079">
    <property type="entry name" value="MetalloPept_cat_dom_sf"/>
</dbReference>
<dbReference type="InterPro" id="IPR022409">
    <property type="entry name" value="PKD/Chitinase_dom"/>
</dbReference>
<dbReference type="Pfam" id="PF18911">
    <property type="entry name" value="PKD_4"/>
    <property type="match status" value="1"/>
</dbReference>
<dbReference type="Proteomes" id="UP000245934">
    <property type="component" value="Unassembled WGS sequence"/>
</dbReference>
<dbReference type="SUPFAM" id="SSF49299">
    <property type="entry name" value="PKD domain"/>
    <property type="match status" value="1"/>
</dbReference>
<dbReference type="InterPro" id="IPR035986">
    <property type="entry name" value="PKD_dom_sf"/>
</dbReference>
<dbReference type="GO" id="GO:0008270">
    <property type="term" value="F:zinc ion binding"/>
    <property type="evidence" value="ECO:0007669"/>
    <property type="project" value="InterPro"/>
</dbReference>